<proteinExistence type="predicted"/>
<organism evidence="1 2">
    <name type="scientific">Actinacidiphila bryophytorum</name>
    <dbReference type="NCBI Taxonomy" id="1436133"/>
    <lineage>
        <taxon>Bacteria</taxon>
        <taxon>Bacillati</taxon>
        <taxon>Actinomycetota</taxon>
        <taxon>Actinomycetes</taxon>
        <taxon>Kitasatosporales</taxon>
        <taxon>Streptomycetaceae</taxon>
        <taxon>Actinacidiphila</taxon>
    </lineage>
</organism>
<comment type="caution">
    <text evidence="1">The sequence shown here is derived from an EMBL/GenBank/DDBJ whole genome shotgun (WGS) entry which is preliminary data.</text>
</comment>
<name>A0A9W4MEX8_9ACTN</name>
<dbReference type="Proteomes" id="UP001153328">
    <property type="component" value="Unassembled WGS sequence"/>
</dbReference>
<evidence type="ECO:0000313" key="2">
    <source>
        <dbReference type="Proteomes" id="UP001153328"/>
    </source>
</evidence>
<protein>
    <submittedName>
        <fullName evidence="1">Uncharacterized protein</fullName>
    </submittedName>
</protein>
<reference evidence="1" key="1">
    <citation type="submission" date="2021-06" db="EMBL/GenBank/DDBJ databases">
        <authorList>
            <person name="Arsene-Ploetze F."/>
        </authorList>
    </citation>
    <scope>NUCLEOTIDE SEQUENCE</scope>
    <source>
        <strain evidence="1">SBRY1</strain>
    </source>
</reference>
<keyword evidence="2" id="KW-1185">Reference proteome</keyword>
<dbReference type="EMBL" id="CAJVAX010000019">
    <property type="protein sequence ID" value="CAG7650945.1"/>
    <property type="molecule type" value="Genomic_DNA"/>
</dbReference>
<accession>A0A9W4MEX8</accession>
<dbReference type="AlphaFoldDB" id="A0A9W4MEX8"/>
<gene>
    <name evidence="1" type="ORF">SBRY_50485</name>
</gene>
<evidence type="ECO:0000313" key="1">
    <source>
        <dbReference type="EMBL" id="CAG7650945.1"/>
    </source>
</evidence>
<sequence length="98" mass="10914">MGGGGRCGGAFGCAPGGGGAGAGGNRYECVPKRIPLRLERCEWSRVHGEVDHDHGECLCEVLLEQDRQVQLLFFASSRVPGERVFHGRHRREDRWIRR</sequence>